<dbReference type="KEGG" id="fya:KMW28_14255"/>
<evidence type="ECO:0000259" key="2">
    <source>
        <dbReference type="Pfam" id="PF01389"/>
    </source>
</evidence>
<dbReference type="Pfam" id="PF01389">
    <property type="entry name" value="OmpA_membrane"/>
    <property type="match status" value="1"/>
</dbReference>
<feature type="signal peptide" evidence="1">
    <location>
        <begin position="1"/>
        <end position="24"/>
    </location>
</feature>
<evidence type="ECO:0000313" key="4">
    <source>
        <dbReference type="Proteomes" id="UP000678679"/>
    </source>
</evidence>
<feature type="chain" id="PRO_5043701748" evidence="1">
    <location>
        <begin position="25"/>
        <end position="191"/>
    </location>
</feature>
<name>A0AAX1MZX4_9BACT</name>
<evidence type="ECO:0000313" key="3">
    <source>
        <dbReference type="EMBL" id="QWG00814.1"/>
    </source>
</evidence>
<protein>
    <submittedName>
        <fullName evidence="3">Outer membrane beta-barrel protein</fullName>
    </submittedName>
</protein>
<dbReference type="GO" id="GO:0009279">
    <property type="term" value="C:cell outer membrane"/>
    <property type="evidence" value="ECO:0007669"/>
    <property type="project" value="InterPro"/>
</dbReference>
<keyword evidence="4" id="KW-1185">Reference proteome</keyword>
<dbReference type="Proteomes" id="UP000678679">
    <property type="component" value="Chromosome 1"/>
</dbReference>
<feature type="domain" description="Outer membrane protein OmpA-like transmembrane" evidence="2">
    <location>
        <begin position="23"/>
        <end position="190"/>
    </location>
</feature>
<dbReference type="InterPro" id="IPR011250">
    <property type="entry name" value="OMP/PagP_B-barrel"/>
</dbReference>
<dbReference type="InterPro" id="IPR000498">
    <property type="entry name" value="OmpA-like_TM_dom"/>
</dbReference>
<dbReference type="Gene3D" id="2.40.160.20">
    <property type="match status" value="1"/>
</dbReference>
<dbReference type="RefSeq" id="WP_169665147.1">
    <property type="nucleotide sequence ID" value="NZ_CP076132.1"/>
</dbReference>
<reference evidence="3 4" key="1">
    <citation type="submission" date="2021-05" db="EMBL/GenBank/DDBJ databases">
        <title>Comparative genomic studies on the polysaccharide-degrading batcterial strains of the Flammeovirga genus.</title>
        <authorList>
            <person name="Zewei F."/>
            <person name="Zheng Z."/>
            <person name="Yu L."/>
            <person name="Ruyue G."/>
            <person name="Yanhong M."/>
            <person name="Yuanyuan C."/>
            <person name="Jingyan G."/>
            <person name="Wenjun H."/>
        </authorList>
    </citation>
    <scope>NUCLEOTIDE SEQUENCE [LARGE SCALE GENOMIC DNA]</scope>
    <source>
        <strain evidence="3 4">NBRC:100898</strain>
    </source>
</reference>
<sequence>MKKLSLLIAFVFGIIIINSTASQAQDFYVGGNLGNSFINHKVTDISGNDFSFDKNAFAWKLYGGIGSRHLGVEGGYRSLGKVTDYAANHSLESTISGWDVAAKGTLRAGPIFAFGKAGAFFARYENEAIPSTGGVPVSEIENNTKFLWGVGAGVELGKLELRLEWENMDMSSDNNLSMLTVGAAFHFGDQD</sequence>
<organism evidence="3 4">
    <name type="scientific">Flammeovirga yaeyamensis</name>
    <dbReference type="NCBI Taxonomy" id="367791"/>
    <lineage>
        <taxon>Bacteria</taxon>
        <taxon>Pseudomonadati</taxon>
        <taxon>Bacteroidota</taxon>
        <taxon>Cytophagia</taxon>
        <taxon>Cytophagales</taxon>
        <taxon>Flammeovirgaceae</taxon>
        <taxon>Flammeovirga</taxon>
    </lineage>
</organism>
<evidence type="ECO:0000256" key="1">
    <source>
        <dbReference type="SAM" id="SignalP"/>
    </source>
</evidence>
<dbReference type="SUPFAM" id="SSF56925">
    <property type="entry name" value="OMPA-like"/>
    <property type="match status" value="1"/>
</dbReference>
<gene>
    <name evidence="3" type="ORF">KMW28_14255</name>
</gene>
<accession>A0AAX1MZX4</accession>
<dbReference type="EMBL" id="CP076132">
    <property type="protein sequence ID" value="QWG00814.1"/>
    <property type="molecule type" value="Genomic_DNA"/>
</dbReference>
<proteinExistence type="predicted"/>
<keyword evidence="1" id="KW-0732">Signal</keyword>
<dbReference type="AlphaFoldDB" id="A0AAX1MZX4"/>